<keyword evidence="6" id="KW-1185">Reference proteome</keyword>
<evidence type="ECO:0000259" key="3">
    <source>
        <dbReference type="Pfam" id="PF00675"/>
    </source>
</evidence>
<dbReference type="InterPro" id="IPR011765">
    <property type="entry name" value="Pept_M16_N"/>
</dbReference>
<proteinExistence type="inferred from homology"/>
<dbReference type="EMBL" id="NHOC01000005">
    <property type="protein sequence ID" value="OUM20578.1"/>
    <property type="molecule type" value="Genomic_DNA"/>
</dbReference>
<sequence length="416" mass="46403">MYDRIVLPNGVRVVTEPIVGVRSAAVGIWVLNGSRYEPDELSGISHFIEHMVFKGTEKRSAQHIAIAMDAIGGQVNAFTTKECTCFYLKTLDRHLQTGVEILADMCMNPKFSQRDIDLERGVVLEEIDMYEDSPEDVATEKIFESCFAGSSLGRPILGREDTLQTMNGDTLRRYMAEYYHPEDTVIALAGSYTQEDVDYICEMFSGMKGTGHNVIEPATYQPSIVVRPKEIEQNHICIGFPGISMCSEERYVNALLGAILGGGMASRLFQTVREQNGLCYSVYSFNTSHEDTGVFSIYTALGKETEAKAIELIREECLRLAADGPDRAELSRCREQAKTNMLLGMESTSARMNQLGRGEMFFDRAPELDEVMAMYDAVTADDIARLARQIFDFDQASICAVGQVGDEDYYKKLLGK</sequence>
<dbReference type="InterPro" id="IPR011249">
    <property type="entry name" value="Metalloenz_LuxS/M16"/>
</dbReference>
<organism evidence="5 6">
    <name type="scientific">Butyricicoccus porcorum</name>
    <dbReference type="NCBI Taxonomy" id="1945634"/>
    <lineage>
        <taxon>Bacteria</taxon>
        <taxon>Bacillati</taxon>
        <taxon>Bacillota</taxon>
        <taxon>Clostridia</taxon>
        <taxon>Eubacteriales</taxon>
        <taxon>Butyricicoccaceae</taxon>
        <taxon>Butyricicoccus</taxon>
    </lineage>
</organism>
<dbReference type="Gene3D" id="3.30.830.10">
    <property type="entry name" value="Metalloenzyme, LuxS/M16 peptidase-like"/>
    <property type="match status" value="2"/>
</dbReference>
<comment type="caution">
    <text evidence="5">The sequence shown here is derived from an EMBL/GenBank/DDBJ whole genome shotgun (WGS) entry which is preliminary data.</text>
</comment>
<dbReference type="Pfam" id="PF05193">
    <property type="entry name" value="Peptidase_M16_C"/>
    <property type="match status" value="1"/>
</dbReference>
<dbReference type="GO" id="GO:0046872">
    <property type="term" value="F:metal ion binding"/>
    <property type="evidence" value="ECO:0007669"/>
    <property type="project" value="InterPro"/>
</dbReference>
<dbReference type="Pfam" id="PF00675">
    <property type="entry name" value="Peptidase_M16"/>
    <property type="match status" value="1"/>
</dbReference>
<accession>A0A252F470</accession>
<evidence type="ECO:0000313" key="6">
    <source>
        <dbReference type="Proteomes" id="UP000194903"/>
    </source>
</evidence>
<name>A0A252F470_9FIRM</name>
<dbReference type="InterPro" id="IPR001431">
    <property type="entry name" value="Pept_M16_Zn_BS"/>
</dbReference>
<dbReference type="PANTHER" id="PTHR11851">
    <property type="entry name" value="METALLOPROTEASE"/>
    <property type="match status" value="1"/>
</dbReference>
<evidence type="ECO:0000256" key="2">
    <source>
        <dbReference type="RuleBase" id="RU004447"/>
    </source>
</evidence>
<dbReference type="FunFam" id="3.30.830.10:FF:000008">
    <property type="entry name" value="Mitochondrial-processing peptidase subunit beta"/>
    <property type="match status" value="1"/>
</dbReference>
<dbReference type="AlphaFoldDB" id="A0A252F470"/>
<dbReference type="GO" id="GO:0004222">
    <property type="term" value="F:metalloendopeptidase activity"/>
    <property type="evidence" value="ECO:0007669"/>
    <property type="project" value="InterPro"/>
</dbReference>
<dbReference type="InterPro" id="IPR007863">
    <property type="entry name" value="Peptidase_M16_C"/>
</dbReference>
<evidence type="ECO:0000313" key="5">
    <source>
        <dbReference type="EMBL" id="OUM20578.1"/>
    </source>
</evidence>
<dbReference type="SUPFAM" id="SSF63411">
    <property type="entry name" value="LuxS/MPP-like metallohydrolase"/>
    <property type="match status" value="2"/>
</dbReference>
<feature type="domain" description="Peptidase M16 C-terminal" evidence="4">
    <location>
        <begin position="167"/>
        <end position="336"/>
    </location>
</feature>
<dbReference type="OrthoDB" id="9811314at2"/>
<dbReference type="InterPro" id="IPR050361">
    <property type="entry name" value="MPP/UQCRC_Complex"/>
</dbReference>
<dbReference type="Proteomes" id="UP000194903">
    <property type="component" value="Unassembled WGS sequence"/>
</dbReference>
<evidence type="ECO:0000259" key="4">
    <source>
        <dbReference type="Pfam" id="PF05193"/>
    </source>
</evidence>
<reference evidence="5 6" key="1">
    <citation type="submission" date="2017-05" db="EMBL/GenBank/DDBJ databases">
        <title>Butyricicoccus porcorum sp. nov. a butyrate-producing bacterium from the swine intestinal tract.</title>
        <authorList>
            <person name="Trachsel J."/>
            <person name="Humphrey S."/>
            <person name="Allen H.K."/>
        </authorList>
    </citation>
    <scope>NUCLEOTIDE SEQUENCE [LARGE SCALE GENOMIC DNA]</scope>
    <source>
        <strain evidence="5">BB10</strain>
    </source>
</reference>
<dbReference type="RefSeq" id="WP_087019129.1">
    <property type="nucleotide sequence ID" value="NZ_CP178353.1"/>
</dbReference>
<protein>
    <submittedName>
        <fullName evidence="5">Peptidase M16</fullName>
    </submittedName>
</protein>
<comment type="similarity">
    <text evidence="1 2">Belongs to the peptidase M16 family.</text>
</comment>
<evidence type="ECO:0000256" key="1">
    <source>
        <dbReference type="ARBA" id="ARBA00007261"/>
    </source>
</evidence>
<dbReference type="PANTHER" id="PTHR11851:SF49">
    <property type="entry name" value="MITOCHONDRIAL-PROCESSING PEPTIDASE SUBUNIT ALPHA"/>
    <property type="match status" value="1"/>
</dbReference>
<dbReference type="PROSITE" id="PS00143">
    <property type="entry name" value="INSULINASE"/>
    <property type="match status" value="1"/>
</dbReference>
<feature type="domain" description="Peptidase M16 N-terminal" evidence="3">
    <location>
        <begin position="13"/>
        <end position="158"/>
    </location>
</feature>
<gene>
    <name evidence="5" type="ORF">CBW42_07045</name>
</gene>
<dbReference type="GO" id="GO:0006508">
    <property type="term" value="P:proteolysis"/>
    <property type="evidence" value="ECO:0007669"/>
    <property type="project" value="InterPro"/>
</dbReference>